<dbReference type="Proteomes" id="UP000239388">
    <property type="component" value="Unassembled WGS sequence"/>
</dbReference>
<name>A0A2S8FW90_9BACT</name>
<dbReference type="Gene3D" id="3.40.50.11720">
    <property type="entry name" value="3-Deoxy-D-manno-octulosonic-acid transferase, N-terminal domain"/>
    <property type="match status" value="1"/>
</dbReference>
<feature type="site" description="Transition state stabilizer" evidence="9">
    <location>
        <position position="130"/>
    </location>
</feature>
<evidence type="ECO:0000256" key="1">
    <source>
        <dbReference type="ARBA" id="ARBA00004713"/>
    </source>
</evidence>
<dbReference type="InterPro" id="IPR038107">
    <property type="entry name" value="Glycos_transf_N_sf"/>
</dbReference>
<feature type="transmembrane region" description="Helical" evidence="10">
    <location>
        <begin position="6"/>
        <end position="26"/>
    </location>
</feature>
<dbReference type="EMBL" id="PUIB01000013">
    <property type="protein sequence ID" value="PQO36445.1"/>
    <property type="molecule type" value="Genomic_DNA"/>
</dbReference>
<evidence type="ECO:0000256" key="4">
    <source>
        <dbReference type="ARBA" id="ARBA00019077"/>
    </source>
</evidence>
<comment type="similarity">
    <text evidence="2">Belongs to the glycosyltransferase group 1 family. Glycosyltransferase 30 subfamily.</text>
</comment>
<sequence>MGWLFNVVYLGALVVAMPYFAWSTLVRGRRRGGFLQKFFGLVAVREGDEPCVWLHAVSVGEVNLLATVIGAIRRENSAVEIYITTTTHSGYELARARYDDCLVSYAPLDFSWAVKTALRRIRPQTLILAELEIWPNLITIANRSDVNIAVINGRLSEKSYQGYRRVRSILRPVLRKIDCIAVQDWTYGERFVALGAPTKRVISTGSLKFDGAETNRRNSKTLRLRRLAQIPNDAIVFLAGSTQAGEEEAALDAFQTAAERHPLLRLILVPRHPERFDEVAEMLDERGVNWSRRSSLEHSVVDPTANVLLVDTVGELGAWWGVADIAFVGGSFGRRGGQNMIEPAAYGAAVSFGPNTKNFRDIVQLLLDADAAVMVADEAGLVEFVSRSLDDPQWREALGQNAQRVVAAQLGAVQRTMEALRPFLPEPAVVARRMAA</sequence>
<keyword evidence="10" id="KW-0472">Membrane</keyword>
<keyword evidence="5 10" id="KW-0808">Transferase</keyword>
<comment type="caution">
    <text evidence="12">The sequence shown here is derived from an EMBL/GenBank/DDBJ whole genome shotgun (WGS) entry which is preliminary data.</text>
</comment>
<dbReference type="EC" id="2.4.99.12" evidence="3 10"/>
<dbReference type="Gene3D" id="3.40.50.2000">
    <property type="entry name" value="Glycogen Phosphorylase B"/>
    <property type="match status" value="1"/>
</dbReference>
<accession>A0A2S8FW90</accession>
<dbReference type="UniPathway" id="UPA00958"/>
<dbReference type="PANTHER" id="PTHR42755:SF1">
    <property type="entry name" value="3-DEOXY-D-MANNO-OCTULOSONIC ACID TRANSFERASE, MITOCHONDRIAL-RELATED"/>
    <property type="match status" value="1"/>
</dbReference>
<dbReference type="GO" id="GO:0005886">
    <property type="term" value="C:plasma membrane"/>
    <property type="evidence" value="ECO:0007669"/>
    <property type="project" value="UniProtKB-SubCell"/>
</dbReference>
<dbReference type="PANTHER" id="PTHR42755">
    <property type="entry name" value="3-DEOXY-MANNO-OCTULOSONATE CYTIDYLYLTRANSFERASE"/>
    <property type="match status" value="1"/>
</dbReference>
<protein>
    <recommendedName>
        <fullName evidence="4 10">3-deoxy-D-manno-octulosonic acid transferase</fullName>
        <shortName evidence="10">Kdo transferase</shortName>
        <ecNumber evidence="3 10">2.4.99.12</ecNumber>
    </recommendedName>
    <alternativeName>
        <fullName evidence="6 10">Lipid IV(A) 3-deoxy-D-manno-octulosonic acid transferase</fullName>
    </alternativeName>
</protein>
<dbReference type="InterPro" id="IPR039901">
    <property type="entry name" value="Kdotransferase"/>
</dbReference>
<evidence type="ECO:0000256" key="8">
    <source>
        <dbReference type="PIRSR" id="PIRSR639901-1"/>
    </source>
</evidence>
<dbReference type="GO" id="GO:0009245">
    <property type="term" value="P:lipid A biosynthetic process"/>
    <property type="evidence" value="ECO:0007669"/>
    <property type="project" value="TreeGrafter"/>
</dbReference>
<comment type="catalytic activity">
    <reaction evidence="7 10">
        <text>lipid IVA (E. coli) + CMP-3-deoxy-beta-D-manno-octulosonate = alpha-Kdo-(2-&gt;6)-lipid IVA (E. coli) + CMP + H(+)</text>
        <dbReference type="Rhea" id="RHEA:28066"/>
        <dbReference type="ChEBI" id="CHEBI:15378"/>
        <dbReference type="ChEBI" id="CHEBI:58603"/>
        <dbReference type="ChEBI" id="CHEBI:60364"/>
        <dbReference type="ChEBI" id="CHEBI:60377"/>
        <dbReference type="ChEBI" id="CHEBI:85987"/>
        <dbReference type="EC" id="2.4.99.12"/>
    </reaction>
</comment>
<organism evidence="12 13">
    <name type="scientific">Blastopirellula marina</name>
    <dbReference type="NCBI Taxonomy" id="124"/>
    <lineage>
        <taxon>Bacteria</taxon>
        <taxon>Pseudomonadati</taxon>
        <taxon>Planctomycetota</taxon>
        <taxon>Planctomycetia</taxon>
        <taxon>Pirellulales</taxon>
        <taxon>Pirellulaceae</taxon>
        <taxon>Blastopirellula</taxon>
    </lineage>
</organism>
<feature type="site" description="Transition state stabilizer" evidence="9">
    <location>
        <position position="208"/>
    </location>
</feature>
<keyword evidence="10" id="KW-1003">Cell membrane</keyword>
<evidence type="ECO:0000256" key="3">
    <source>
        <dbReference type="ARBA" id="ARBA00012621"/>
    </source>
</evidence>
<dbReference type="RefSeq" id="WP_105354528.1">
    <property type="nucleotide sequence ID" value="NZ_PUIB01000013.1"/>
</dbReference>
<evidence type="ECO:0000256" key="2">
    <source>
        <dbReference type="ARBA" id="ARBA00006380"/>
    </source>
</evidence>
<gene>
    <name evidence="12" type="ORF">C5Y98_12135</name>
</gene>
<evidence type="ECO:0000256" key="5">
    <source>
        <dbReference type="ARBA" id="ARBA00022679"/>
    </source>
</evidence>
<comment type="function">
    <text evidence="10">Involved in lipopolysaccharide (LPS) biosynthesis. Catalyzes the transfer of 3-deoxy-D-manno-octulosonate (Kdo) residue(s) from CMP-Kdo to lipid IV(A), the tetraacyldisaccharide-1,4'-bisphosphate precursor of lipid A.</text>
</comment>
<dbReference type="AlphaFoldDB" id="A0A2S8FW90"/>
<dbReference type="InterPro" id="IPR007507">
    <property type="entry name" value="Glycos_transf_N"/>
</dbReference>
<dbReference type="FunFam" id="3.40.50.2000:FF:000032">
    <property type="entry name" value="3-deoxy-D-manno-octulosonic acid transferase"/>
    <property type="match status" value="1"/>
</dbReference>
<evidence type="ECO:0000259" key="11">
    <source>
        <dbReference type="Pfam" id="PF04413"/>
    </source>
</evidence>
<evidence type="ECO:0000256" key="10">
    <source>
        <dbReference type="RuleBase" id="RU365103"/>
    </source>
</evidence>
<dbReference type="OrthoDB" id="9789797at2"/>
<keyword evidence="10" id="KW-0448">Lipopolysaccharide biosynthesis</keyword>
<evidence type="ECO:0000313" key="13">
    <source>
        <dbReference type="Proteomes" id="UP000239388"/>
    </source>
</evidence>
<evidence type="ECO:0000256" key="9">
    <source>
        <dbReference type="PIRSR" id="PIRSR639901-2"/>
    </source>
</evidence>
<comment type="subcellular location">
    <subcellularLocation>
        <location evidence="10">Cell membrane</location>
    </subcellularLocation>
</comment>
<reference evidence="12 13" key="1">
    <citation type="submission" date="2018-02" db="EMBL/GenBank/DDBJ databases">
        <title>Comparative genomes isolates from brazilian mangrove.</title>
        <authorList>
            <person name="Araujo J.E."/>
            <person name="Taketani R.G."/>
            <person name="Silva M.C.P."/>
            <person name="Loureco M.V."/>
            <person name="Andreote F.D."/>
        </authorList>
    </citation>
    <scope>NUCLEOTIDE SEQUENCE [LARGE SCALE GENOMIC DNA]</scope>
    <source>
        <strain evidence="12 13">NAP PRIS-MGV</strain>
    </source>
</reference>
<proteinExistence type="inferred from homology"/>
<feature type="active site" description="Proton acceptor" evidence="8">
    <location>
        <position position="61"/>
    </location>
</feature>
<feature type="domain" description="3-deoxy-D-manno-octulosonic-acid transferase N-terminal" evidence="11">
    <location>
        <begin position="39"/>
        <end position="210"/>
    </location>
</feature>
<comment type="pathway">
    <text evidence="1 10">Bacterial outer membrane biogenesis; LPS core biosynthesis.</text>
</comment>
<dbReference type="GO" id="GO:0043842">
    <property type="term" value="F:Kdo transferase activity"/>
    <property type="evidence" value="ECO:0007669"/>
    <property type="project" value="UniProtKB-EC"/>
</dbReference>
<evidence type="ECO:0000256" key="7">
    <source>
        <dbReference type="ARBA" id="ARBA00049183"/>
    </source>
</evidence>
<dbReference type="Pfam" id="PF04413">
    <property type="entry name" value="Glycos_transf_N"/>
    <property type="match status" value="1"/>
</dbReference>
<keyword evidence="10" id="KW-0812">Transmembrane</keyword>
<dbReference type="SUPFAM" id="SSF53756">
    <property type="entry name" value="UDP-Glycosyltransferase/glycogen phosphorylase"/>
    <property type="match status" value="1"/>
</dbReference>
<evidence type="ECO:0000313" key="12">
    <source>
        <dbReference type="EMBL" id="PQO36445.1"/>
    </source>
</evidence>
<evidence type="ECO:0000256" key="6">
    <source>
        <dbReference type="ARBA" id="ARBA00031445"/>
    </source>
</evidence>
<keyword evidence="10" id="KW-1133">Transmembrane helix</keyword>
<dbReference type="GO" id="GO:0009244">
    <property type="term" value="P:lipopolysaccharide core region biosynthetic process"/>
    <property type="evidence" value="ECO:0007669"/>
    <property type="project" value="UniProtKB-UniRule"/>
</dbReference>